<dbReference type="VEuPathDB" id="FungiDB:BDBG_04030"/>
<dbReference type="Proteomes" id="UP000002038">
    <property type="component" value="Unassembled WGS sequence"/>
</dbReference>
<feature type="region of interest" description="Disordered" evidence="1">
    <location>
        <begin position="108"/>
        <end position="166"/>
    </location>
</feature>
<name>A0A179UJR4_BLAGS</name>
<reference evidence="4" key="1">
    <citation type="journal article" date="2015" name="PLoS Genet.">
        <title>The dynamic genome and transcriptome of the human fungal pathogen Blastomyces and close relative Emmonsia.</title>
        <authorList>
            <person name="Munoz J.F."/>
            <person name="Gauthier G.M."/>
            <person name="Desjardins C.A."/>
            <person name="Gallo J.E."/>
            <person name="Holder J."/>
            <person name="Sullivan T.D."/>
            <person name="Marty A.J."/>
            <person name="Carmen J.C."/>
            <person name="Chen Z."/>
            <person name="Ding L."/>
            <person name="Gujja S."/>
            <person name="Magrini V."/>
            <person name="Misas E."/>
            <person name="Mitreva M."/>
            <person name="Priest M."/>
            <person name="Saif S."/>
            <person name="Whiston E.A."/>
            <person name="Young S."/>
            <person name="Zeng Q."/>
            <person name="Goldman W.E."/>
            <person name="Mardis E.R."/>
            <person name="Taylor J.W."/>
            <person name="McEwen J.G."/>
            <person name="Clay O.K."/>
            <person name="Klein B.S."/>
            <person name="Cuomo C.A."/>
        </authorList>
    </citation>
    <scope>NUCLEOTIDE SEQUENCE [LARGE SCALE GENOMIC DNA]</scope>
    <source>
        <strain evidence="4">SLH14081</strain>
    </source>
</reference>
<dbReference type="AlphaFoldDB" id="A0A179UJR4"/>
<evidence type="ECO:0000313" key="3">
    <source>
        <dbReference type="EMBL" id="OAT08033.1"/>
    </source>
</evidence>
<evidence type="ECO:0000259" key="2">
    <source>
        <dbReference type="Pfam" id="PF25545"/>
    </source>
</evidence>
<feature type="compositionally biased region" description="Polar residues" evidence="1">
    <location>
        <begin position="441"/>
        <end position="455"/>
    </location>
</feature>
<dbReference type="Pfam" id="PF25545">
    <property type="entry name" value="DUF7924"/>
    <property type="match status" value="1"/>
</dbReference>
<gene>
    <name evidence="3" type="ORF">BDBG_04030</name>
</gene>
<organism evidence="3 4">
    <name type="scientific">Blastomyces gilchristii (strain SLH14081)</name>
    <name type="common">Blastomyces dermatitidis</name>
    <dbReference type="NCBI Taxonomy" id="559298"/>
    <lineage>
        <taxon>Eukaryota</taxon>
        <taxon>Fungi</taxon>
        <taxon>Dikarya</taxon>
        <taxon>Ascomycota</taxon>
        <taxon>Pezizomycotina</taxon>
        <taxon>Eurotiomycetes</taxon>
        <taxon>Eurotiomycetidae</taxon>
        <taxon>Onygenales</taxon>
        <taxon>Ajellomycetaceae</taxon>
        <taxon>Blastomyces</taxon>
    </lineage>
</organism>
<dbReference type="EMBL" id="GG657453">
    <property type="protein sequence ID" value="OAT08033.1"/>
    <property type="molecule type" value="Genomic_DNA"/>
</dbReference>
<protein>
    <recommendedName>
        <fullName evidence="2">DUF7924 domain-containing protein</fullName>
    </recommendedName>
</protein>
<dbReference type="GeneID" id="8505401"/>
<evidence type="ECO:0000256" key="1">
    <source>
        <dbReference type="SAM" id="MobiDB-lite"/>
    </source>
</evidence>
<keyword evidence="4" id="KW-1185">Reference proteome</keyword>
<feature type="region of interest" description="Disordered" evidence="1">
    <location>
        <begin position="441"/>
        <end position="524"/>
    </location>
</feature>
<feature type="compositionally biased region" description="Basic and acidic residues" evidence="1">
    <location>
        <begin position="515"/>
        <end position="524"/>
    </location>
</feature>
<accession>A0A179UJR4</accession>
<sequence>MPSLETLHHPCKRQHLEHPSETLDHQPKRRKSCHPQAYWDNLSNVHLTRSAIKEFDRQNSSSDLQRPLHRPITRQFHIGQKLYRRCPEEPVLLPGFLRDCSSSHPKEIKRFSRLGGPDLSDLRNYPIPMSSRTPSSHRRKRRAESPLSSTSRGTKATTRTSSTSAFSRNFQQHLIDHGVYPHGYEYPDGQRPEKPRNLQEINERLAQPRASLSPSRFSEEAFENFARADAHASKEKPVISLVIPIIDGDIGDRKCVGGDYPFGNLSPLTNGTLASGKPDHFYGARPEQLNRQIREDLSRHIVPSTQDDLPMVPNFFLEAKGPDGSLSVATRQACYDGALGARGMHSLQFYQQDGPTYDRNAYTLTSIYHGGTLKLYTTHIGKPKIPDSHPEYFMTQLRSYSLTDTSEMFRQGACAYRNARDWAKEKRDEFIGMANKRLSEACSQHSSTSQNQAASDLTPILDDSDGSTEPDEHQDVQWSFAAPIEYGEEGPRGKKPRIRATESLGTAGDAASHTTSDKSPKLPN</sequence>
<proteinExistence type="predicted"/>
<feature type="compositionally biased region" description="Low complexity" evidence="1">
    <location>
        <begin position="148"/>
        <end position="166"/>
    </location>
</feature>
<dbReference type="InterPro" id="IPR057684">
    <property type="entry name" value="DUF7924"/>
</dbReference>
<dbReference type="OrthoDB" id="5403634at2759"/>
<feature type="domain" description="DUF7924" evidence="2">
    <location>
        <begin position="274"/>
        <end position="423"/>
    </location>
</feature>
<evidence type="ECO:0000313" key="4">
    <source>
        <dbReference type="Proteomes" id="UP000002038"/>
    </source>
</evidence>
<dbReference type="RefSeq" id="XP_002625971.1">
    <property type="nucleotide sequence ID" value="XM_002625925.2"/>
</dbReference>
<dbReference type="KEGG" id="bgh:BDBG_04030"/>